<proteinExistence type="predicted"/>
<dbReference type="Proteomes" id="UP001159363">
    <property type="component" value="Chromosome 4"/>
</dbReference>
<evidence type="ECO:0008006" key="3">
    <source>
        <dbReference type="Google" id="ProtNLM"/>
    </source>
</evidence>
<reference evidence="1 2" key="1">
    <citation type="submission" date="2023-02" db="EMBL/GenBank/DDBJ databases">
        <title>LHISI_Scaffold_Assembly.</title>
        <authorList>
            <person name="Stuart O.P."/>
            <person name="Cleave R."/>
            <person name="Magrath M.J.L."/>
            <person name="Mikheyev A.S."/>
        </authorList>
    </citation>
    <scope>NUCLEOTIDE SEQUENCE [LARGE SCALE GENOMIC DNA]</scope>
    <source>
        <strain evidence="1">Daus_M_001</strain>
        <tissue evidence="1">Leg muscle</tissue>
    </source>
</reference>
<evidence type="ECO:0000313" key="1">
    <source>
        <dbReference type="EMBL" id="KAJ8883612.1"/>
    </source>
</evidence>
<evidence type="ECO:0000313" key="2">
    <source>
        <dbReference type="Proteomes" id="UP001159363"/>
    </source>
</evidence>
<keyword evidence="2" id="KW-1185">Reference proteome</keyword>
<sequence length="170" mass="18754">MMQLLAQVKTGPVLYSKSTSSRIQCYRCGCHHDAATCPGRESSDSEGEVASIMNNTEDVTKQDVVDTLSAKSRIPVLTKIYVNYKLLELEVDTGASVSIIPYKKWRSYFQHKRLSNCNVKLKTVSVAPLCVAEQINGKMHGLVLLIGSLNLGSSFVPTLDRSWLDALFPS</sequence>
<name>A0ABQ9HH99_9NEOP</name>
<comment type="caution">
    <text evidence="1">The sequence shown here is derived from an EMBL/GenBank/DDBJ whole genome shotgun (WGS) entry which is preliminary data.</text>
</comment>
<dbReference type="SUPFAM" id="SSF50630">
    <property type="entry name" value="Acid proteases"/>
    <property type="match status" value="1"/>
</dbReference>
<dbReference type="InterPro" id="IPR021109">
    <property type="entry name" value="Peptidase_aspartic_dom_sf"/>
</dbReference>
<accession>A0ABQ9HH99</accession>
<protein>
    <recommendedName>
        <fullName evidence="3">Peptidase A2 domain-containing protein</fullName>
    </recommendedName>
</protein>
<organism evidence="1 2">
    <name type="scientific">Dryococelus australis</name>
    <dbReference type="NCBI Taxonomy" id="614101"/>
    <lineage>
        <taxon>Eukaryota</taxon>
        <taxon>Metazoa</taxon>
        <taxon>Ecdysozoa</taxon>
        <taxon>Arthropoda</taxon>
        <taxon>Hexapoda</taxon>
        <taxon>Insecta</taxon>
        <taxon>Pterygota</taxon>
        <taxon>Neoptera</taxon>
        <taxon>Polyneoptera</taxon>
        <taxon>Phasmatodea</taxon>
        <taxon>Verophasmatodea</taxon>
        <taxon>Anareolatae</taxon>
        <taxon>Phasmatidae</taxon>
        <taxon>Eurycanthinae</taxon>
        <taxon>Dryococelus</taxon>
    </lineage>
</organism>
<gene>
    <name evidence="1" type="ORF">PR048_015456</name>
</gene>
<dbReference type="EMBL" id="JARBHB010000005">
    <property type="protein sequence ID" value="KAJ8883612.1"/>
    <property type="molecule type" value="Genomic_DNA"/>
</dbReference>